<reference evidence="3 4" key="1">
    <citation type="submission" date="2018-02" db="EMBL/GenBank/DDBJ databases">
        <title>Subsurface microbial communities from deep shales in Ohio and West Virginia, USA.</title>
        <authorList>
            <person name="Wrighton K."/>
        </authorList>
    </citation>
    <scope>NUCLEOTIDE SEQUENCE [LARGE SCALE GENOMIC DNA]</scope>
    <source>
        <strain evidence="3 4">OWC-G53F</strain>
    </source>
</reference>
<dbReference type="RefSeq" id="WP_104423894.1">
    <property type="nucleotide sequence ID" value="NZ_PTIY01000007.1"/>
</dbReference>
<dbReference type="PANTHER" id="PTHR38109:SF1">
    <property type="entry name" value="PROTEIN YCGL"/>
    <property type="match status" value="1"/>
</dbReference>
<evidence type="ECO:0000256" key="1">
    <source>
        <dbReference type="HAMAP-Rule" id="MF_01866"/>
    </source>
</evidence>
<dbReference type="Proteomes" id="UP000238071">
    <property type="component" value="Unassembled WGS sequence"/>
</dbReference>
<dbReference type="PROSITE" id="PS51648">
    <property type="entry name" value="YCGL"/>
    <property type="match status" value="1"/>
</dbReference>
<evidence type="ECO:0000313" key="4">
    <source>
        <dbReference type="Proteomes" id="UP000238071"/>
    </source>
</evidence>
<dbReference type="Pfam" id="PF05166">
    <property type="entry name" value="YcgL"/>
    <property type="match status" value="1"/>
</dbReference>
<comment type="caution">
    <text evidence="3">The sequence shown here is derived from an EMBL/GenBank/DDBJ whole genome shotgun (WGS) entry which is preliminary data.</text>
</comment>
<dbReference type="SUPFAM" id="SSF160191">
    <property type="entry name" value="YcgL-like"/>
    <property type="match status" value="1"/>
</dbReference>
<gene>
    <name evidence="3" type="ORF">B0F88_107153</name>
</gene>
<name>A0A2S6H2B8_9GAMM</name>
<dbReference type="EMBL" id="PTIY01000007">
    <property type="protein sequence ID" value="PPK71629.1"/>
    <property type="molecule type" value="Genomic_DNA"/>
</dbReference>
<dbReference type="InterPro" id="IPR038068">
    <property type="entry name" value="YcgL-like_sf"/>
</dbReference>
<organism evidence="3 4">
    <name type="scientific">Methylobacter tundripaludum</name>
    <dbReference type="NCBI Taxonomy" id="173365"/>
    <lineage>
        <taxon>Bacteria</taxon>
        <taxon>Pseudomonadati</taxon>
        <taxon>Pseudomonadota</taxon>
        <taxon>Gammaproteobacteria</taxon>
        <taxon>Methylococcales</taxon>
        <taxon>Methylococcaceae</taxon>
        <taxon>Methylobacter</taxon>
    </lineage>
</organism>
<sequence length="85" mass="9844">MLCFIYKSLKKENLYLYVDKKDDFSKVPEALFNSFGNMEFVMDLELTPERKLAKEDAGKVLESLKEKGFFVQLPPINLPAPLKIQ</sequence>
<dbReference type="InterPro" id="IPR027354">
    <property type="entry name" value="YcgL_dom"/>
</dbReference>
<proteinExistence type="inferred from homology"/>
<accession>A0A2S6H2B8</accession>
<evidence type="ECO:0000259" key="2">
    <source>
        <dbReference type="PROSITE" id="PS51648"/>
    </source>
</evidence>
<protein>
    <recommendedName>
        <fullName evidence="1">YcgL domain-containing protein B0F88_107153</fullName>
    </recommendedName>
</protein>
<evidence type="ECO:0000313" key="3">
    <source>
        <dbReference type="EMBL" id="PPK71629.1"/>
    </source>
</evidence>
<dbReference type="PANTHER" id="PTHR38109">
    <property type="entry name" value="PROTEIN YCGL"/>
    <property type="match status" value="1"/>
</dbReference>
<dbReference type="HAMAP" id="MF_01866">
    <property type="entry name" value="UPF0745"/>
    <property type="match status" value="1"/>
</dbReference>
<keyword evidence="4" id="KW-1185">Reference proteome</keyword>
<dbReference type="AlphaFoldDB" id="A0A2S6H2B8"/>
<dbReference type="OrthoDB" id="7062382at2"/>
<feature type="domain" description="YcgL" evidence="2">
    <location>
        <begin position="1"/>
        <end position="85"/>
    </location>
</feature>
<dbReference type="Gene3D" id="3.10.510.20">
    <property type="entry name" value="YcgL domain"/>
    <property type="match status" value="1"/>
</dbReference>